<dbReference type="InterPro" id="IPR018979">
    <property type="entry name" value="FERM_N"/>
</dbReference>
<comment type="caution">
    <text evidence="10">The sequence shown here is derived from an EMBL/GenBank/DDBJ whole genome shotgun (WGS) entry which is preliminary data.</text>
</comment>
<dbReference type="SUPFAM" id="SSF54236">
    <property type="entry name" value="Ubiquitin-like"/>
    <property type="match status" value="1"/>
</dbReference>
<feature type="region of interest" description="Disordered" evidence="6">
    <location>
        <begin position="908"/>
        <end position="972"/>
    </location>
</feature>
<feature type="domain" description="PH" evidence="7">
    <location>
        <begin position="1511"/>
        <end position="1608"/>
    </location>
</feature>
<feature type="compositionally biased region" description="Basic and acidic residues" evidence="6">
    <location>
        <begin position="494"/>
        <end position="506"/>
    </location>
</feature>
<dbReference type="SMART" id="SM01195">
    <property type="entry name" value="FA"/>
    <property type="match status" value="1"/>
</dbReference>
<evidence type="ECO:0000256" key="3">
    <source>
        <dbReference type="ARBA" id="ARBA00022658"/>
    </source>
</evidence>
<dbReference type="PROSITE" id="PS50003">
    <property type="entry name" value="PH_DOMAIN"/>
    <property type="match status" value="1"/>
</dbReference>
<dbReference type="Pfam" id="PF00373">
    <property type="entry name" value="FERM_M"/>
    <property type="match status" value="1"/>
</dbReference>
<feature type="domain" description="FERM" evidence="9">
    <location>
        <begin position="36"/>
        <end position="320"/>
    </location>
</feature>
<feature type="compositionally biased region" description="Basic and acidic residues" evidence="6">
    <location>
        <begin position="856"/>
        <end position="872"/>
    </location>
</feature>
<feature type="region of interest" description="Disordered" evidence="6">
    <location>
        <begin position="422"/>
        <end position="446"/>
    </location>
</feature>
<feature type="compositionally biased region" description="Polar residues" evidence="6">
    <location>
        <begin position="991"/>
        <end position="1002"/>
    </location>
</feature>
<dbReference type="InterPro" id="IPR014847">
    <property type="entry name" value="FA"/>
</dbReference>
<dbReference type="InterPro" id="IPR014352">
    <property type="entry name" value="FERM/acyl-CoA-bd_prot_sf"/>
</dbReference>
<evidence type="ECO:0000259" key="9">
    <source>
        <dbReference type="PROSITE" id="PS50057"/>
    </source>
</evidence>
<dbReference type="InterPro" id="IPR001849">
    <property type="entry name" value="PH_domain"/>
</dbReference>
<dbReference type="Gene3D" id="2.30.29.30">
    <property type="entry name" value="Pleckstrin-homology domain (PH domain)/Phosphotyrosine-binding domain (PTB)"/>
    <property type="match status" value="3"/>
</dbReference>
<feature type="region of interest" description="Disordered" evidence="6">
    <location>
        <begin position="537"/>
        <end position="566"/>
    </location>
</feature>
<feature type="compositionally biased region" description="Low complexity" evidence="6">
    <location>
        <begin position="552"/>
        <end position="561"/>
    </location>
</feature>
<feature type="region of interest" description="Disordered" evidence="6">
    <location>
        <begin position="466"/>
        <end position="521"/>
    </location>
</feature>
<feature type="compositionally biased region" description="Pro residues" evidence="6">
    <location>
        <begin position="943"/>
        <end position="964"/>
    </location>
</feature>
<evidence type="ECO:0000313" key="11">
    <source>
        <dbReference type="Proteomes" id="UP001331761"/>
    </source>
</evidence>
<dbReference type="PANTHER" id="PTHR45858:SF5">
    <property type="entry name" value="MOESIN_EZRIN_RADIXIN HOMOLOG 1"/>
    <property type="match status" value="1"/>
</dbReference>
<dbReference type="SUPFAM" id="SSF48065">
    <property type="entry name" value="DBL homology domain (DH-domain)"/>
    <property type="match status" value="1"/>
</dbReference>
<feature type="region of interest" description="Disordered" evidence="6">
    <location>
        <begin position="987"/>
        <end position="1018"/>
    </location>
</feature>
<feature type="region of interest" description="Disordered" evidence="6">
    <location>
        <begin position="701"/>
        <end position="756"/>
    </location>
</feature>
<keyword evidence="4" id="KW-0677">Repeat</keyword>
<keyword evidence="3" id="KW-0344">Guanine-nucleotide releasing factor</keyword>
<sequence length="1623" mass="183389">MARLDYAHARAEMSGIPLGVGGPPPPGMDTKRGRLVCIKVRMLDDSVAVFHLGHKALGQTLLDEVARHLNLLENDYFGLECIDNSGCHCWLDADKPILRQISSHSTDAKFYFIVKFYTPNPIDLEEEYTRYLLTLQIRRDLSMGELHCAETTAALLAAYLVQSECGDFSAEDYPDATYLSHSRFIPHQTIEFQQKVMENHKNLVGMSPGESDFAMLEVARRCDFYGIKLHPAKDIEGTEARLAVLHLGIKVYHQLQCVSTFSWAKIRKLSFKRKKLLVKLHPDSYQYYKETIQFIFDSRNECKSFWKKCVEHHAFFRCSAADNTRKDSRLFSKGSSFRYHGRTQKQLIDYVREHHKRREPFTRPLRSAVSPRCGPPFALYSVVSDRKKNGGAHVSLPHLPNQTHTIDNAGTLDARGHRHENECAERQKHRARQKIPAKESHEKENVSLSLPNVLSDDLQVVCRELEVENTDPPKSLSGDNFNTIRPDYDNISEDSYRLSDHERSTKSDVGVTSRPAHSTNFAAKRVSSNVVVKRVISQSKSTPHSTDEEDSSSNAPTTSSTSRRHLKEYPFNSTNFVPIEIDGPNVDITARRTTGPIYTSTGALLLKPKVIAIHESEYSTVKAVPDPTAPGSSVIPPPPVIPPKVEVQPRLEYGAKRPLPGKIITKENMIITPNGVKERGPKPAVMPKPVKAVLPQHVVHPTVTPEDHPVVHLMDQPPSATSSRDEPEPPEPKSEPIMKAPPTRPKLISVKSEDSPNVEKCHLFNSEIPYTLTLRKVDSAESLSFPTFKDRHRDFDTSSLRRLSKSPDQFKRRKSLDLVPRKRLPSPRNFSSQDHSISPTTPEGNVLDYVMKHRSQSHERTEKRGRRGDVRRQTQPVRFDLPPSPCSPTVSGSTPFISYLNDDVVDDSVSESRSLHDEMERLESAPSATSVDQKDDSEGSDSLPPPPSEVVIPKPPPPPPPPKPKAASDHVSEMKTSVIMTSVVKTPPMECSSSELPKSNETLPKLNEAHPKSEDVVKSDELNLGRSSFSKKTIYGVNSTFSSDGAIKSDIYQLPRKAETSASLNSSTAQRFFDRHDSSDSGSESLGGTVYSKDTSMTSPKMTISGSIADSKLDYETWPDLSVIYPDMEDTVNGNKENVLSDMCYQIREDLLDHERSAARDFRLVCENLPRLIEPFLESSGVVMELSRKLRELKESQASFLEQISSAENISQLSQRVLCMTHNVLPVYTTLLEQYPIYIAALDQLTKSNTEFRTEIRNFEEASECYIPLNWILLKILHRIVAWRPILTRLVEWQLSEGINDADFGPIRVALEKIARFADSTRKQREAITEFVALLQLEFDTATQGLLTQPNRRLLRFGWVQRWSQRGLSPRMLLLFSDEVLLAHRSQDTPFAIGVELKLKGLLVEDGDSYHVIGERDDAFTLHLGKKSIVLASPSKDQWIEDISSAVKHDVKNRLDLPPILSENEQRISMSGCEVAVDEIQSKERRKLSPLQVCWYRKTSLSIQQVYDIVDVCQSGYLLRKLRNSDGWQRLWTELTSHTLFFYKTHKDISPLANLPLLEYKLCMPSVVDRVHHSNCFKLVYSTHEYFFRTSGSYSFHRWTEALRKAAISQVVPDIVTALSLRI</sequence>
<name>A0AAN8F4H1_TRICO</name>
<feature type="compositionally biased region" description="Basic and acidic residues" evidence="6">
    <location>
        <begin position="913"/>
        <end position="923"/>
    </location>
</feature>
<dbReference type="CDD" id="cd14473">
    <property type="entry name" value="FERM_B-lobe"/>
    <property type="match status" value="1"/>
</dbReference>
<dbReference type="CDD" id="cd17098">
    <property type="entry name" value="FERM_F1_FARP1_like"/>
    <property type="match status" value="1"/>
</dbReference>
<gene>
    <name evidence="10" type="ORF">GCK32_006464</name>
</gene>
<dbReference type="SMART" id="SM01196">
    <property type="entry name" value="FERM_C"/>
    <property type="match status" value="1"/>
</dbReference>
<evidence type="ECO:0000259" key="7">
    <source>
        <dbReference type="PROSITE" id="PS50003"/>
    </source>
</evidence>
<dbReference type="InterPro" id="IPR019747">
    <property type="entry name" value="FERM_CS"/>
</dbReference>
<feature type="region of interest" description="Disordered" evidence="6">
    <location>
        <begin position="804"/>
        <end position="894"/>
    </location>
</feature>
<feature type="compositionally biased region" description="Basic and acidic residues" evidence="6">
    <location>
        <begin position="1007"/>
        <end position="1018"/>
    </location>
</feature>
<comment type="subcellular location">
    <subcellularLocation>
        <location evidence="1">Cell junction</location>
        <location evidence="1">Adherens junction</location>
    </subcellularLocation>
    <subcellularLocation>
        <location evidence="5">Cell projection</location>
        <location evidence="5">Rhabdomere</location>
    </subcellularLocation>
</comment>
<dbReference type="InterPro" id="IPR029071">
    <property type="entry name" value="Ubiquitin-like_domsf"/>
</dbReference>
<dbReference type="InterPro" id="IPR011993">
    <property type="entry name" value="PH-like_dom_sf"/>
</dbReference>
<dbReference type="InterPro" id="IPR000219">
    <property type="entry name" value="DH_dom"/>
</dbReference>
<dbReference type="Gene3D" id="1.20.900.10">
    <property type="entry name" value="Dbl homology (DH) domain"/>
    <property type="match status" value="1"/>
</dbReference>
<feature type="compositionally biased region" description="Basic and acidic residues" evidence="6">
    <location>
        <begin position="436"/>
        <end position="445"/>
    </location>
</feature>
<dbReference type="InterPro" id="IPR019749">
    <property type="entry name" value="Band_41_domain"/>
</dbReference>
<dbReference type="SUPFAM" id="SSF50729">
    <property type="entry name" value="PH domain-like"/>
    <property type="match status" value="3"/>
</dbReference>
<dbReference type="InterPro" id="IPR041788">
    <property type="entry name" value="FARP1/FARP2/FRMD7_FERM_C"/>
</dbReference>
<organism evidence="10 11">
    <name type="scientific">Trichostrongylus colubriformis</name>
    <name type="common">Black scour worm</name>
    <dbReference type="NCBI Taxonomy" id="6319"/>
    <lineage>
        <taxon>Eukaryota</taxon>
        <taxon>Metazoa</taxon>
        <taxon>Ecdysozoa</taxon>
        <taxon>Nematoda</taxon>
        <taxon>Chromadorea</taxon>
        <taxon>Rhabditida</taxon>
        <taxon>Rhabditina</taxon>
        <taxon>Rhabditomorpha</taxon>
        <taxon>Strongyloidea</taxon>
        <taxon>Trichostrongylidae</taxon>
        <taxon>Trichostrongylus</taxon>
    </lineage>
</organism>
<dbReference type="InterPro" id="IPR019748">
    <property type="entry name" value="FERM_central"/>
</dbReference>
<dbReference type="Pfam" id="PF09379">
    <property type="entry name" value="FERM_N"/>
    <property type="match status" value="1"/>
</dbReference>
<feature type="region of interest" description="Disordered" evidence="6">
    <location>
        <begin position="1063"/>
        <end position="1097"/>
    </location>
</feature>
<dbReference type="PRINTS" id="PR00935">
    <property type="entry name" value="BAND41"/>
</dbReference>
<dbReference type="InterPro" id="IPR000299">
    <property type="entry name" value="FERM_domain"/>
</dbReference>
<dbReference type="Pfam" id="PF08736">
    <property type="entry name" value="FA"/>
    <property type="match status" value="1"/>
</dbReference>
<dbReference type="FunFam" id="1.20.80.10:FF:000005">
    <property type="entry name" value="FERM, RhoGEF and pleckstrin domain-containing protein 1"/>
    <property type="match status" value="1"/>
</dbReference>
<feature type="compositionally biased region" description="Basic and acidic residues" evidence="6">
    <location>
        <begin position="723"/>
        <end position="736"/>
    </location>
</feature>
<dbReference type="PRINTS" id="PR00661">
    <property type="entry name" value="ERMFAMILY"/>
</dbReference>
<dbReference type="Gene3D" id="3.10.20.90">
    <property type="entry name" value="Phosphatidylinositol 3-kinase Catalytic Subunit, Chain A, domain 1"/>
    <property type="match status" value="1"/>
</dbReference>
<reference evidence="10 11" key="1">
    <citation type="submission" date="2019-10" db="EMBL/GenBank/DDBJ databases">
        <title>Assembly and Annotation for the nematode Trichostrongylus colubriformis.</title>
        <authorList>
            <person name="Martin J."/>
        </authorList>
    </citation>
    <scope>NUCLEOTIDE SEQUENCE [LARGE SCALE GENOMIC DNA]</scope>
    <source>
        <strain evidence="10">G859</strain>
        <tissue evidence="10">Whole worm</tissue>
    </source>
</reference>
<proteinExistence type="predicted"/>
<dbReference type="CDD" id="cd13193">
    <property type="entry name" value="FERM_C_FARP1-like"/>
    <property type="match status" value="1"/>
</dbReference>
<evidence type="ECO:0000256" key="4">
    <source>
        <dbReference type="ARBA" id="ARBA00022737"/>
    </source>
</evidence>
<dbReference type="EMBL" id="WIXE01015721">
    <property type="protein sequence ID" value="KAK5973251.1"/>
    <property type="molecule type" value="Genomic_DNA"/>
</dbReference>
<dbReference type="SMART" id="SM00233">
    <property type="entry name" value="PH"/>
    <property type="match status" value="2"/>
</dbReference>
<dbReference type="Pfam" id="PF09380">
    <property type="entry name" value="FERM_C"/>
    <property type="match status" value="1"/>
</dbReference>
<dbReference type="Proteomes" id="UP001331761">
    <property type="component" value="Unassembled WGS sequence"/>
</dbReference>
<dbReference type="GO" id="GO:0005912">
    <property type="term" value="C:adherens junction"/>
    <property type="evidence" value="ECO:0007669"/>
    <property type="project" value="UniProtKB-SubCell"/>
</dbReference>
<dbReference type="GO" id="GO:0005085">
    <property type="term" value="F:guanyl-nucleotide exchange factor activity"/>
    <property type="evidence" value="ECO:0007669"/>
    <property type="project" value="UniProtKB-KW"/>
</dbReference>
<keyword evidence="11" id="KW-1185">Reference proteome</keyword>
<accession>A0AAN8F4H1</accession>
<evidence type="ECO:0000259" key="8">
    <source>
        <dbReference type="PROSITE" id="PS50010"/>
    </source>
</evidence>
<dbReference type="Pfam" id="PF00169">
    <property type="entry name" value="PH"/>
    <property type="match status" value="1"/>
</dbReference>
<feature type="compositionally biased region" description="Polar residues" evidence="6">
    <location>
        <begin position="828"/>
        <end position="843"/>
    </location>
</feature>
<dbReference type="FunFam" id="3.10.20.90:FF:000040">
    <property type="entry name" value="FERM, RhoGEF and pleckstrin domain-containing protein"/>
    <property type="match status" value="1"/>
</dbReference>
<feature type="domain" description="DH" evidence="8">
    <location>
        <begin position="1143"/>
        <end position="1324"/>
    </location>
</feature>
<dbReference type="GO" id="GO:0008092">
    <property type="term" value="F:cytoskeletal protein binding"/>
    <property type="evidence" value="ECO:0007669"/>
    <property type="project" value="InterPro"/>
</dbReference>
<dbReference type="PROSITE" id="PS00660">
    <property type="entry name" value="FERM_1"/>
    <property type="match status" value="1"/>
</dbReference>
<dbReference type="PANTHER" id="PTHR45858">
    <property type="entry name" value="FERM DOMAIN CONTAINING PROTEIN"/>
    <property type="match status" value="1"/>
</dbReference>
<evidence type="ECO:0000256" key="1">
    <source>
        <dbReference type="ARBA" id="ARBA00004536"/>
    </source>
</evidence>
<dbReference type="PROSITE" id="PS50010">
    <property type="entry name" value="DH_2"/>
    <property type="match status" value="1"/>
</dbReference>
<evidence type="ECO:0000256" key="2">
    <source>
        <dbReference type="ARBA" id="ARBA00022025"/>
    </source>
</evidence>
<dbReference type="PROSITE" id="PS50057">
    <property type="entry name" value="FERM_3"/>
    <property type="match status" value="1"/>
</dbReference>
<dbReference type="FunFam" id="2.30.29.30:FF:000002">
    <property type="entry name" value="Band 4.1-like protein 5 isoform 1"/>
    <property type="match status" value="1"/>
</dbReference>
<dbReference type="InterPro" id="IPR035899">
    <property type="entry name" value="DBL_dom_sf"/>
</dbReference>
<evidence type="ECO:0000313" key="10">
    <source>
        <dbReference type="EMBL" id="KAK5973251.1"/>
    </source>
</evidence>
<dbReference type="InterPro" id="IPR000798">
    <property type="entry name" value="Ez/rad/moesin-like"/>
</dbReference>
<dbReference type="InterPro" id="IPR018980">
    <property type="entry name" value="FERM_PH-like_C"/>
</dbReference>
<dbReference type="InterPro" id="IPR051835">
    <property type="entry name" value="RAC1-GEF"/>
</dbReference>
<dbReference type="SMART" id="SM00295">
    <property type="entry name" value="B41"/>
    <property type="match status" value="1"/>
</dbReference>
<dbReference type="InterPro" id="IPR035963">
    <property type="entry name" value="FERM_2"/>
</dbReference>
<evidence type="ECO:0000256" key="5">
    <source>
        <dbReference type="ARBA" id="ARBA00043944"/>
    </source>
</evidence>
<evidence type="ECO:0000256" key="6">
    <source>
        <dbReference type="SAM" id="MobiDB-lite"/>
    </source>
</evidence>
<dbReference type="SUPFAM" id="SSF47031">
    <property type="entry name" value="Second domain of FERM"/>
    <property type="match status" value="1"/>
</dbReference>
<dbReference type="Gene3D" id="1.20.80.10">
    <property type="match status" value="1"/>
</dbReference>
<protein>
    <recommendedName>
        <fullName evidence="2">Moesin/ezrin/radixin homolog 1</fullName>
    </recommendedName>
</protein>